<proteinExistence type="predicted"/>
<dbReference type="Pfam" id="PF15582">
    <property type="entry name" value="Imm65"/>
    <property type="match status" value="1"/>
</dbReference>
<keyword evidence="2" id="KW-1185">Reference proteome</keyword>
<evidence type="ECO:0008006" key="3">
    <source>
        <dbReference type="Google" id="ProtNLM"/>
    </source>
</evidence>
<gene>
    <name evidence="1" type="ORF">KGMB02408_39950</name>
</gene>
<evidence type="ECO:0000313" key="2">
    <source>
        <dbReference type="Proteomes" id="UP000288079"/>
    </source>
</evidence>
<sequence length="352" mass="41444">MTNVLMKKLFYIIIFFLLGGCISPSPSLEEIHIRVARQVEALIDSNYLQTPYVEIYELLPNDSNIFYYIKESDSPASSGAELPSRVIKYKDRYLCFIELDEPEMSRTELFEKGIVPDSNFHENLTIWSDDNWLLALRKYKNEFTLIKDTLEYNYTFEYPELWSYFSGDSPQGKPAFMALLEQNIIVSRQYDSILYDLNIDSMKNYIKSFSGDIYIKNMTDSLLLLSNNPIIDMSFAVVNGADTLKLILQKSLPIVVEPYGFKYLPYKTEPPQSFLQKLPNQDNWMSMYKLFCDSTFCFLDINHIPQEFRILHNDIQITNFLKTDSVPSRTRYFHNKGIYNKEERMFHFFKNK</sequence>
<dbReference type="Proteomes" id="UP000288079">
    <property type="component" value="Unassembled WGS sequence"/>
</dbReference>
<reference evidence="1 2" key="1">
    <citation type="submission" date="2018-10" db="EMBL/GenBank/DDBJ databases">
        <title>Draft Genome Sequence of Bacteroides sp. KCTC 15687.</title>
        <authorList>
            <person name="Yu S.Y."/>
            <person name="Kim J.S."/>
            <person name="Oh B.S."/>
            <person name="Park S.H."/>
            <person name="Kang S.W."/>
            <person name="Park J.E."/>
            <person name="Choi S.H."/>
            <person name="Han K.I."/>
            <person name="Lee K.C."/>
            <person name="Eom M.K."/>
            <person name="Suh M.K."/>
            <person name="Lee D.H."/>
            <person name="Yoon H."/>
            <person name="Kim B."/>
            <person name="Yang S.J."/>
            <person name="Lee J.S."/>
            <person name="Lee J.H."/>
        </authorList>
    </citation>
    <scope>NUCLEOTIDE SEQUENCE [LARGE SCALE GENOMIC DNA]</scope>
    <source>
        <strain evidence="1 2">KCTC 15687</strain>
    </source>
</reference>
<dbReference type="AlphaFoldDB" id="A0A401LZQ1"/>
<name>A0A401LZQ1_9BACE</name>
<dbReference type="PROSITE" id="PS51257">
    <property type="entry name" value="PROKAR_LIPOPROTEIN"/>
    <property type="match status" value="1"/>
</dbReference>
<organism evidence="1 2">
    <name type="scientific">Bacteroides faecalis</name>
    <dbReference type="NCBI Taxonomy" id="2447885"/>
    <lineage>
        <taxon>Bacteria</taxon>
        <taxon>Pseudomonadati</taxon>
        <taxon>Bacteroidota</taxon>
        <taxon>Bacteroidia</taxon>
        <taxon>Bacteroidales</taxon>
        <taxon>Bacteroidaceae</taxon>
        <taxon>Bacteroides</taxon>
    </lineage>
</organism>
<accession>A0A401LZQ1</accession>
<evidence type="ECO:0000313" key="1">
    <source>
        <dbReference type="EMBL" id="GCB37050.1"/>
    </source>
</evidence>
<comment type="caution">
    <text evidence="1">The sequence shown here is derived from an EMBL/GenBank/DDBJ whole genome shotgun (WGS) entry which is preliminary data.</text>
</comment>
<dbReference type="EMBL" id="BHWB01000018">
    <property type="protein sequence ID" value="GCB37050.1"/>
    <property type="molecule type" value="Genomic_DNA"/>
</dbReference>
<dbReference type="InterPro" id="IPR028967">
    <property type="entry name" value="Imm65"/>
</dbReference>
<protein>
    <recommendedName>
        <fullName evidence="3">Lipoprotein</fullName>
    </recommendedName>
</protein>